<dbReference type="Proteomes" id="UP001487740">
    <property type="component" value="Unassembled WGS sequence"/>
</dbReference>
<gene>
    <name evidence="1" type="ORF">O3P69_018871</name>
</gene>
<accession>A0AAW0ST28</accession>
<organism evidence="1 2">
    <name type="scientific">Scylla paramamosain</name>
    <name type="common">Mud crab</name>
    <dbReference type="NCBI Taxonomy" id="85552"/>
    <lineage>
        <taxon>Eukaryota</taxon>
        <taxon>Metazoa</taxon>
        <taxon>Ecdysozoa</taxon>
        <taxon>Arthropoda</taxon>
        <taxon>Crustacea</taxon>
        <taxon>Multicrustacea</taxon>
        <taxon>Malacostraca</taxon>
        <taxon>Eumalacostraca</taxon>
        <taxon>Eucarida</taxon>
        <taxon>Decapoda</taxon>
        <taxon>Pleocyemata</taxon>
        <taxon>Brachyura</taxon>
        <taxon>Eubrachyura</taxon>
        <taxon>Portunoidea</taxon>
        <taxon>Portunidae</taxon>
        <taxon>Portuninae</taxon>
        <taxon>Scylla</taxon>
    </lineage>
</organism>
<dbReference type="EMBL" id="JARAKH010000046">
    <property type="protein sequence ID" value="KAK8378191.1"/>
    <property type="molecule type" value="Genomic_DNA"/>
</dbReference>
<keyword evidence="2" id="KW-1185">Reference proteome</keyword>
<proteinExistence type="predicted"/>
<protein>
    <submittedName>
        <fullName evidence="1">Uncharacterized protein</fullName>
    </submittedName>
</protein>
<evidence type="ECO:0000313" key="2">
    <source>
        <dbReference type="Proteomes" id="UP001487740"/>
    </source>
</evidence>
<reference evidence="1 2" key="1">
    <citation type="submission" date="2023-03" db="EMBL/GenBank/DDBJ databases">
        <title>High-quality genome of Scylla paramamosain provides insights in environmental adaptation.</title>
        <authorList>
            <person name="Zhang L."/>
        </authorList>
    </citation>
    <scope>NUCLEOTIDE SEQUENCE [LARGE SCALE GENOMIC DNA]</scope>
    <source>
        <strain evidence="1">LZ_2023a</strain>
        <tissue evidence="1">Muscle</tissue>
    </source>
</reference>
<name>A0AAW0ST28_SCYPA</name>
<dbReference type="AlphaFoldDB" id="A0AAW0ST28"/>
<comment type="caution">
    <text evidence="1">The sequence shown here is derived from an EMBL/GenBank/DDBJ whole genome shotgun (WGS) entry which is preliminary data.</text>
</comment>
<evidence type="ECO:0000313" key="1">
    <source>
        <dbReference type="EMBL" id="KAK8378191.1"/>
    </source>
</evidence>
<sequence>MLWAERCPPRCAPRPAPPGGPHAHLAHLAAALCTPGPRPSASPPHLLSCFEARLRGGRCGREAQVTPSTPVADLTSACEGAVCVCVCGLRSLACHLEGDAGWVRPSQRSLSRPRPLVVPGAAFLQGGAVNPVAQVGVKRSASGRGGSLLLAWRSDRIGWVPLEVVVVEVEVVVVVVVRTIPAGKEGVRLQWCGRRCAARGRAAHAVSSTRHLAACSCWR</sequence>